<dbReference type="EMBL" id="JAWJAY010000001">
    <property type="protein sequence ID" value="MDV2885106.1"/>
    <property type="molecule type" value="Genomic_DNA"/>
</dbReference>
<sequence length="311" mass="34967">MKKILVFCDPGIDDTIALIYAFQNPEIEVVGIVAEYGNTNRRFAVRNVQYLLSLLGKTDVPVFSGAERALSGEEPVAHPTIHGDFGLGPFTPPDTDESLRENFCDLIQLLERYGDELTIVTLGRLTSLGMLFLLYPNLMRRITNYHIMGGAFFVPGNVTPVAEANIYGDPTAALIVMKFAKNITLFPLNITDHIYITPELAQQLDVVGCEDILYPILDFYYTFYQSQIPDIEGSPVHDLIPMIALTNPDWFTLKNYLIYIQNEAGIARGLTSADMRPYETLPPAPIHKVATKMNKTYFEEHLLDIMTRKPD</sequence>
<dbReference type="Proteomes" id="UP001285636">
    <property type="component" value="Unassembled WGS sequence"/>
</dbReference>
<dbReference type="PANTHER" id="PTHR12304">
    <property type="entry name" value="INOSINE-URIDINE PREFERRING NUCLEOSIDE HYDROLASE"/>
    <property type="match status" value="1"/>
</dbReference>
<dbReference type="GO" id="GO:0005829">
    <property type="term" value="C:cytosol"/>
    <property type="evidence" value="ECO:0007669"/>
    <property type="project" value="TreeGrafter"/>
</dbReference>
<dbReference type="SUPFAM" id="SSF53590">
    <property type="entry name" value="Nucleoside hydrolase"/>
    <property type="match status" value="1"/>
</dbReference>
<keyword evidence="1 4" id="KW-0378">Hydrolase</keyword>
<dbReference type="InterPro" id="IPR001910">
    <property type="entry name" value="Inosine/uridine_hydrolase_dom"/>
</dbReference>
<keyword evidence="2 4" id="KW-0326">Glycosidase</keyword>
<dbReference type="GO" id="GO:0006152">
    <property type="term" value="P:purine nucleoside catabolic process"/>
    <property type="evidence" value="ECO:0007669"/>
    <property type="project" value="TreeGrafter"/>
</dbReference>
<reference evidence="4" key="1">
    <citation type="submission" date="2023-10" db="EMBL/GenBank/DDBJ databases">
        <title>Screening of Alkalihalophilus pseudofirmusBZ-TG-HK211 and Its Alleviation of Salt Stress on Rapeseed Growth.</title>
        <authorList>
            <person name="Zhao B."/>
            <person name="Guo T."/>
        </authorList>
    </citation>
    <scope>NUCLEOTIDE SEQUENCE</scope>
    <source>
        <strain evidence="4">BZ-TG-HK211</strain>
    </source>
</reference>
<organism evidence="4 5">
    <name type="scientific">Alkalihalophilus pseudofirmus</name>
    <name type="common">Bacillus pseudofirmus</name>
    <dbReference type="NCBI Taxonomy" id="79885"/>
    <lineage>
        <taxon>Bacteria</taxon>
        <taxon>Bacillati</taxon>
        <taxon>Bacillota</taxon>
        <taxon>Bacilli</taxon>
        <taxon>Bacillales</taxon>
        <taxon>Bacillaceae</taxon>
        <taxon>Alkalihalophilus</taxon>
    </lineage>
</organism>
<dbReference type="PANTHER" id="PTHR12304:SF4">
    <property type="entry name" value="URIDINE NUCLEOSIDASE"/>
    <property type="match status" value="1"/>
</dbReference>
<name>A0AAJ2KXR4_ALKPS</name>
<evidence type="ECO:0000313" key="4">
    <source>
        <dbReference type="EMBL" id="MDV2885106.1"/>
    </source>
</evidence>
<dbReference type="AlphaFoldDB" id="A0AAJ2KXR4"/>
<accession>A0AAJ2KXR4</accession>
<dbReference type="InterPro" id="IPR036452">
    <property type="entry name" value="Ribo_hydro-like"/>
</dbReference>
<dbReference type="Pfam" id="PF01156">
    <property type="entry name" value="IU_nuc_hydro"/>
    <property type="match status" value="1"/>
</dbReference>
<gene>
    <name evidence="4" type="ORF">RYX45_07925</name>
</gene>
<dbReference type="GO" id="GO:0008477">
    <property type="term" value="F:purine nucleosidase activity"/>
    <property type="evidence" value="ECO:0007669"/>
    <property type="project" value="TreeGrafter"/>
</dbReference>
<comment type="caution">
    <text evidence="4">The sequence shown here is derived from an EMBL/GenBank/DDBJ whole genome shotgun (WGS) entry which is preliminary data.</text>
</comment>
<dbReference type="EC" id="3.2.2.-" evidence="4"/>
<dbReference type="RefSeq" id="WP_323466496.1">
    <property type="nucleotide sequence ID" value="NZ_CP144224.1"/>
</dbReference>
<feature type="domain" description="Inosine/uridine-preferring nucleoside hydrolase" evidence="3">
    <location>
        <begin position="4"/>
        <end position="299"/>
    </location>
</feature>
<evidence type="ECO:0000256" key="2">
    <source>
        <dbReference type="ARBA" id="ARBA00023295"/>
    </source>
</evidence>
<dbReference type="Gene3D" id="3.90.245.10">
    <property type="entry name" value="Ribonucleoside hydrolase-like"/>
    <property type="match status" value="1"/>
</dbReference>
<proteinExistence type="predicted"/>
<evidence type="ECO:0000256" key="1">
    <source>
        <dbReference type="ARBA" id="ARBA00022801"/>
    </source>
</evidence>
<evidence type="ECO:0000259" key="3">
    <source>
        <dbReference type="Pfam" id="PF01156"/>
    </source>
</evidence>
<evidence type="ECO:0000313" key="5">
    <source>
        <dbReference type="Proteomes" id="UP001285636"/>
    </source>
</evidence>
<protein>
    <submittedName>
        <fullName evidence="4">Nucleoside hydrolase</fullName>
        <ecNumber evidence="4">3.2.2.-</ecNumber>
    </submittedName>
</protein>
<dbReference type="CDD" id="cd00455">
    <property type="entry name" value="nuc_hydro"/>
    <property type="match status" value="1"/>
</dbReference>
<dbReference type="InterPro" id="IPR023186">
    <property type="entry name" value="IUNH"/>
</dbReference>